<keyword evidence="2" id="KW-1185">Reference proteome</keyword>
<reference evidence="1 2" key="1">
    <citation type="submission" date="2019-06" db="EMBL/GenBank/DDBJ databases">
        <title>Whole genome shotgun sequence of Brevibacillus parabrevis NBRC 12334.</title>
        <authorList>
            <person name="Hosoyama A."/>
            <person name="Uohara A."/>
            <person name="Ohji S."/>
            <person name="Ichikawa N."/>
        </authorList>
    </citation>
    <scope>NUCLEOTIDE SEQUENCE [LARGE SCALE GENOMIC DNA]</scope>
    <source>
        <strain evidence="1 2">NBRC 12334</strain>
    </source>
</reference>
<proteinExistence type="predicted"/>
<accession>A0A4Y3PG34</accession>
<evidence type="ECO:0000313" key="2">
    <source>
        <dbReference type="Proteomes" id="UP000316882"/>
    </source>
</evidence>
<dbReference type="EMBL" id="BJMH01000013">
    <property type="protein sequence ID" value="GEB33452.1"/>
    <property type="molecule type" value="Genomic_DNA"/>
</dbReference>
<evidence type="ECO:0000313" key="1">
    <source>
        <dbReference type="EMBL" id="GEB33452.1"/>
    </source>
</evidence>
<dbReference type="Proteomes" id="UP000316882">
    <property type="component" value="Unassembled WGS sequence"/>
</dbReference>
<dbReference type="AlphaFoldDB" id="A0A4Y3PG34"/>
<organism evidence="1 2">
    <name type="scientific">Brevibacillus parabrevis</name>
    <dbReference type="NCBI Taxonomy" id="54914"/>
    <lineage>
        <taxon>Bacteria</taxon>
        <taxon>Bacillati</taxon>
        <taxon>Bacillota</taxon>
        <taxon>Bacilli</taxon>
        <taxon>Bacillales</taxon>
        <taxon>Paenibacillaceae</taxon>
        <taxon>Brevibacillus</taxon>
    </lineage>
</organism>
<sequence>MRGLGMGHIHCPKWGGYSTGSIGRNRINGLHEEWAKKQRKTLLYSGSVVNMSKGMRGIHLYTGKGYGTVTTKMLNEFDGTNIHDYVVHLGNMDKVFFDYRKGKSDRNAVIDQMIDDLADFLPEYKASEINYKDLYISLPALSNDITTIKNVDDFYDDYRSYMRKVEKTCIDILGEDGWKFRIEGFYFRTETIFPIDQKISSTSPTSNKMVKLLNDIAYRVRKTHKKEFMWAPYYGFGTYAENIIHNLGVIANRTDIFDIICIQPQYYFQGDPYRVNVDKVFDSADSQKVYDLDGDVVGGGRKTSATALIGVTMEGDDNYRKSRSDRFDYYVDTFSGIVKEAPIVFYAGSTHNLLNNNPLFDAINNFYEV</sequence>
<gene>
    <name evidence="1" type="ORF">BPA01_30320</name>
</gene>
<comment type="caution">
    <text evidence="1">The sequence shown here is derived from an EMBL/GenBank/DDBJ whole genome shotgun (WGS) entry which is preliminary data.</text>
</comment>
<dbReference type="STRING" id="54914.AV540_26075"/>
<name>A0A4Y3PG34_BREPA</name>
<protein>
    <submittedName>
        <fullName evidence="1">Uncharacterized protein</fullName>
    </submittedName>
</protein>